<dbReference type="InterPro" id="IPR029052">
    <property type="entry name" value="Metallo-depent_PP-like"/>
</dbReference>
<evidence type="ECO:0000256" key="1">
    <source>
        <dbReference type="ARBA" id="ARBA00000527"/>
    </source>
</evidence>
<feature type="domain" description="5'-Nucleotidase C-terminal" evidence="13">
    <location>
        <begin position="388"/>
        <end position="567"/>
    </location>
</feature>
<evidence type="ECO:0000256" key="7">
    <source>
        <dbReference type="ARBA" id="ARBA00022729"/>
    </source>
</evidence>
<dbReference type="NCBIfam" id="NF006938">
    <property type="entry name" value="PRK09420.1"/>
    <property type="match status" value="1"/>
</dbReference>
<comment type="subcellular location">
    <subcellularLocation>
        <location evidence="4">Cell envelope</location>
    </subcellularLocation>
</comment>
<feature type="chain" id="PRO_5011808881" evidence="11">
    <location>
        <begin position="21"/>
        <end position="660"/>
    </location>
</feature>
<dbReference type="GO" id="GO:0008663">
    <property type="term" value="F:2',3'-cyclic-nucleotide 2'-phosphodiesterase activity"/>
    <property type="evidence" value="ECO:0007669"/>
    <property type="project" value="UniProtKB-EC"/>
</dbReference>
<dbReference type="SUPFAM" id="SSF56300">
    <property type="entry name" value="Metallo-dependent phosphatases"/>
    <property type="match status" value="1"/>
</dbReference>
<comment type="catalytic activity">
    <reaction evidence="2">
        <text>a nucleoside 2',3'-cyclic phosphate + H2O = a nucleoside 3'-phosphate + H(+)</text>
        <dbReference type="Rhea" id="RHEA:19621"/>
        <dbReference type="ChEBI" id="CHEBI:15377"/>
        <dbReference type="ChEBI" id="CHEBI:15378"/>
        <dbReference type="ChEBI" id="CHEBI:66949"/>
        <dbReference type="ChEBI" id="CHEBI:66954"/>
        <dbReference type="EC" id="3.1.4.16"/>
    </reaction>
</comment>
<evidence type="ECO:0000256" key="3">
    <source>
        <dbReference type="ARBA" id="ARBA00001968"/>
    </source>
</evidence>
<reference evidence="15" key="1">
    <citation type="submission" date="2016-11" db="EMBL/GenBank/DDBJ databases">
        <authorList>
            <person name="Varghese N."/>
            <person name="Submissions S."/>
        </authorList>
    </citation>
    <scope>NUCLEOTIDE SEQUENCE [LARGE SCALE GENOMIC DNA]</scope>
    <source>
        <strain evidence="15">DSM 16917</strain>
    </source>
</reference>
<comment type="catalytic activity">
    <reaction evidence="1">
        <text>a ribonucleoside 3'-phosphate + H2O = a ribonucleoside + phosphate</text>
        <dbReference type="Rhea" id="RHEA:10144"/>
        <dbReference type="ChEBI" id="CHEBI:13197"/>
        <dbReference type="ChEBI" id="CHEBI:15377"/>
        <dbReference type="ChEBI" id="CHEBI:18254"/>
        <dbReference type="ChEBI" id="CHEBI:43474"/>
        <dbReference type="EC" id="3.1.3.6"/>
    </reaction>
</comment>
<dbReference type="PROSITE" id="PS51257">
    <property type="entry name" value="PROKAR_LIPOPROTEIN"/>
    <property type="match status" value="1"/>
</dbReference>
<dbReference type="InterPro" id="IPR004843">
    <property type="entry name" value="Calcineurin-like_PHP"/>
</dbReference>
<dbReference type="GO" id="GO:0009166">
    <property type="term" value="P:nucleotide catabolic process"/>
    <property type="evidence" value="ECO:0007669"/>
    <property type="project" value="InterPro"/>
</dbReference>
<organism evidence="14 15">
    <name type="scientific">Ferrimonas marina</name>
    <dbReference type="NCBI Taxonomy" id="299255"/>
    <lineage>
        <taxon>Bacteria</taxon>
        <taxon>Pseudomonadati</taxon>
        <taxon>Pseudomonadota</taxon>
        <taxon>Gammaproteobacteria</taxon>
        <taxon>Alteromonadales</taxon>
        <taxon>Ferrimonadaceae</taxon>
        <taxon>Ferrimonas</taxon>
    </lineage>
</organism>
<dbReference type="GO" id="GO:0046872">
    <property type="term" value="F:metal ion binding"/>
    <property type="evidence" value="ECO:0007669"/>
    <property type="project" value="UniProtKB-KW"/>
</dbReference>
<dbReference type="PROSITE" id="PS00786">
    <property type="entry name" value="5_NUCLEOTIDASE_2"/>
    <property type="match status" value="1"/>
</dbReference>
<sequence>MTLMKNTALKLLLLSSTLLAGCSGAPEAPQVEVRLLQTTDLHANMMGFDYYRNAPTEKYGLSYVAPLIHQAREEHQNVMLFDNGDLIQGSPVGDYVFHRQQQDDYLAGEAHPVFKAMNLLDYDAANIGNHEFNYGLPFLQKTLATANFPYVNANVLYKAAQDERPYGEYEQQAHVFNPYLLLEREFADSQGKTHALTIGVLGLTPPQIMNWDKRHLYGRVETLDMLEMAEHYVPLMREKGADLVVVIAHSGITTTEPEPLMENAGYHLAGVEGVDVLMLGHSHRRFPGDYAGIEGIDNDQGLIQGTPTVMPGVWGNHLGLIDLTLEQHDSQWQVVEQQAFLRAIKPEEGEDKEILAVIKPDHQGTNTWLDQALVPISAPIHSFFALMQDDPSVQLVTDAQQWHAEALIAQGDLPDLPVLSAAAPFRGGRNGVHDYTFIEQGNLALRSISDLYVYPNTLQVVKVDGAGVKEWLEMAAGQFHHIQADSAEVQALINPAFASYNFDVIDGVEYRIDLSQAPKYDPQGELANPDSSRIIDLTYQGKPLDPNQTFLVVTNNYRGSGGGNFPNLGPDAVVWDDPEETRNILSAYLQQLASDGKALDPSADGNWSLYLPGGNVEFTSSPNEHAQAVAAQSPAFEFVTIVEDPEDSRNGFARYRLTPQ</sequence>
<dbReference type="CDD" id="cd07410">
    <property type="entry name" value="MPP_CpdB_N"/>
    <property type="match status" value="1"/>
</dbReference>
<evidence type="ECO:0000256" key="6">
    <source>
        <dbReference type="ARBA" id="ARBA00022723"/>
    </source>
</evidence>
<dbReference type="InterPro" id="IPR006146">
    <property type="entry name" value="5'-Nucleotdase_CS"/>
</dbReference>
<evidence type="ECO:0000256" key="11">
    <source>
        <dbReference type="RuleBase" id="RU362119"/>
    </source>
</evidence>
<evidence type="ECO:0000256" key="2">
    <source>
        <dbReference type="ARBA" id="ARBA00001730"/>
    </source>
</evidence>
<dbReference type="RefSeq" id="WP_143165536.1">
    <property type="nucleotide sequence ID" value="NZ_FQXG01000002.1"/>
</dbReference>
<dbReference type="EMBL" id="FQXG01000002">
    <property type="protein sequence ID" value="SHH21672.1"/>
    <property type="molecule type" value="Genomic_DNA"/>
</dbReference>
<dbReference type="Gene3D" id="3.60.21.10">
    <property type="match status" value="1"/>
</dbReference>
<proteinExistence type="inferred from homology"/>
<feature type="domain" description="Calcineurin-like phosphoesterase" evidence="12">
    <location>
        <begin position="34"/>
        <end position="284"/>
    </location>
</feature>
<name>A0A1M5R5Q7_9GAMM</name>
<dbReference type="AlphaFoldDB" id="A0A1M5R5Q7"/>
<keyword evidence="6" id="KW-0479">Metal-binding</keyword>
<dbReference type="Pfam" id="PF00149">
    <property type="entry name" value="Metallophos"/>
    <property type="match status" value="1"/>
</dbReference>
<evidence type="ECO:0000259" key="13">
    <source>
        <dbReference type="Pfam" id="PF02872"/>
    </source>
</evidence>
<gene>
    <name evidence="14" type="ORF">SAMN02745129_1496</name>
</gene>
<dbReference type="InterPro" id="IPR008334">
    <property type="entry name" value="5'-Nucleotdase_C"/>
</dbReference>
<evidence type="ECO:0000256" key="8">
    <source>
        <dbReference type="ARBA" id="ARBA00022741"/>
    </source>
</evidence>
<dbReference type="InterPro" id="IPR036907">
    <property type="entry name" value="5'-Nucleotdase_C_sf"/>
</dbReference>
<dbReference type="STRING" id="299255.SAMN02745129_1496"/>
<comment type="cofactor">
    <cofactor evidence="3">
        <name>a divalent metal cation</name>
        <dbReference type="ChEBI" id="CHEBI:60240"/>
    </cofactor>
</comment>
<dbReference type="GO" id="GO:0030288">
    <property type="term" value="C:outer membrane-bounded periplasmic space"/>
    <property type="evidence" value="ECO:0007669"/>
    <property type="project" value="TreeGrafter"/>
</dbReference>
<keyword evidence="8 11" id="KW-0547">Nucleotide-binding</keyword>
<evidence type="ECO:0000256" key="5">
    <source>
        <dbReference type="ARBA" id="ARBA00006654"/>
    </source>
</evidence>
<keyword evidence="7 11" id="KW-0732">Signal</keyword>
<dbReference type="InterPro" id="IPR006179">
    <property type="entry name" value="5_nucleotidase/apyrase"/>
</dbReference>
<dbReference type="GO" id="GO:0000166">
    <property type="term" value="F:nucleotide binding"/>
    <property type="evidence" value="ECO:0007669"/>
    <property type="project" value="UniProtKB-KW"/>
</dbReference>
<dbReference type="Proteomes" id="UP000184268">
    <property type="component" value="Unassembled WGS sequence"/>
</dbReference>
<evidence type="ECO:0000313" key="14">
    <source>
        <dbReference type="EMBL" id="SHH21672.1"/>
    </source>
</evidence>
<evidence type="ECO:0000256" key="4">
    <source>
        <dbReference type="ARBA" id="ARBA00004196"/>
    </source>
</evidence>
<dbReference type="InterPro" id="IPR041827">
    <property type="entry name" value="CpdB_N"/>
</dbReference>
<keyword evidence="10" id="KW-0511">Multifunctional enzyme</keyword>
<feature type="signal peptide" evidence="11">
    <location>
        <begin position="1"/>
        <end position="20"/>
    </location>
</feature>
<dbReference type="OrthoDB" id="9803927at2"/>
<dbReference type="GO" id="GO:0008254">
    <property type="term" value="F:3'-nucleotidase activity"/>
    <property type="evidence" value="ECO:0007669"/>
    <property type="project" value="UniProtKB-EC"/>
</dbReference>
<dbReference type="Gene3D" id="3.90.780.10">
    <property type="entry name" value="5'-Nucleotidase, C-terminal domain"/>
    <property type="match status" value="1"/>
</dbReference>
<accession>A0A1M5R5Q7</accession>
<protein>
    <submittedName>
        <fullName evidence="14">2',3'-cyclic-nucleotide 2'-phosphodiesterase / 3'-nucleotidase</fullName>
    </submittedName>
</protein>
<evidence type="ECO:0000313" key="15">
    <source>
        <dbReference type="Proteomes" id="UP000184268"/>
    </source>
</evidence>
<dbReference type="SUPFAM" id="SSF55816">
    <property type="entry name" value="5'-nucleotidase (syn. UDP-sugar hydrolase), C-terminal domain"/>
    <property type="match status" value="1"/>
</dbReference>
<dbReference type="PANTHER" id="PTHR11575:SF6">
    <property type="entry name" value="2',3'-CYCLIC-NUCLEOTIDE 2'-PHOSPHODIESTERASE_3'-NUCLEOTIDASE"/>
    <property type="match status" value="1"/>
</dbReference>
<evidence type="ECO:0000256" key="10">
    <source>
        <dbReference type="ARBA" id="ARBA00023268"/>
    </source>
</evidence>
<dbReference type="Pfam" id="PF02872">
    <property type="entry name" value="5_nucleotid_C"/>
    <property type="match status" value="1"/>
</dbReference>
<keyword evidence="15" id="KW-1185">Reference proteome</keyword>
<evidence type="ECO:0000256" key="9">
    <source>
        <dbReference type="ARBA" id="ARBA00022801"/>
    </source>
</evidence>
<evidence type="ECO:0000259" key="12">
    <source>
        <dbReference type="Pfam" id="PF00149"/>
    </source>
</evidence>
<keyword evidence="9 11" id="KW-0378">Hydrolase</keyword>
<dbReference type="PANTHER" id="PTHR11575">
    <property type="entry name" value="5'-NUCLEOTIDASE-RELATED"/>
    <property type="match status" value="1"/>
</dbReference>
<dbReference type="PRINTS" id="PR01607">
    <property type="entry name" value="APYRASEFAMLY"/>
</dbReference>
<comment type="similarity">
    <text evidence="5 11">Belongs to the 5'-nucleotidase family.</text>
</comment>